<name>G9YNE5_FLAPL</name>
<dbReference type="EMBL" id="AGCK01000065">
    <property type="protein sequence ID" value="EHM53514.1"/>
    <property type="molecule type" value="Genomic_DNA"/>
</dbReference>
<reference evidence="1 2" key="1">
    <citation type="submission" date="2011-08" db="EMBL/GenBank/DDBJ databases">
        <authorList>
            <person name="Weinstock G."/>
            <person name="Sodergren E."/>
            <person name="Clifton S."/>
            <person name="Fulton L."/>
            <person name="Fulton B."/>
            <person name="Courtney L."/>
            <person name="Fronick C."/>
            <person name="Harrison M."/>
            <person name="Strong C."/>
            <person name="Farmer C."/>
            <person name="Delahaunty K."/>
            <person name="Markovic C."/>
            <person name="Hall O."/>
            <person name="Minx P."/>
            <person name="Tomlinson C."/>
            <person name="Mitreva M."/>
            <person name="Hou S."/>
            <person name="Chen J."/>
            <person name="Wollam A."/>
            <person name="Pepin K.H."/>
            <person name="Johnson M."/>
            <person name="Bhonagiri V."/>
            <person name="Zhang X."/>
            <person name="Suruliraj S."/>
            <person name="Warren W."/>
            <person name="Chinwalla A."/>
            <person name="Mardis E.R."/>
            <person name="Wilson R.K."/>
        </authorList>
    </citation>
    <scope>NUCLEOTIDE SEQUENCE [LARGE SCALE GENOMIC DNA]</scope>
    <source>
        <strain evidence="1 2">ATCC 29863</strain>
    </source>
</reference>
<evidence type="ECO:0000313" key="1">
    <source>
        <dbReference type="EMBL" id="EHM53514.1"/>
    </source>
</evidence>
<gene>
    <name evidence="1" type="ORF">HMPREF0372_01006</name>
</gene>
<dbReference type="HOGENOM" id="CLU_3268299_0_0_9"/>
<proteinExistence type="predicted"/>
<comment type="caution">
    <text evidence="1">The sequence shown here is derived from an EMBL/GenBank/DDBJ whole genome shotgun (WGS) entry which is preliminary data.</text>
</comment>
<dbReference type="PATRIC" id="fig|411475.3.peg.875"/>
<protein>
    <submittedName>
        <fullName evidence="1">Uncharacterized protein</fullName>
    </submittedName>
</protein>
<accession>G9YNE5</accession>
<sequence length="41" mass="4704">MRFCAKSTIVIVGITAKCPVYRAYPAVFYVQKHLRTEVVFP</sequence>
<dbReference type="AlphaFoldDB" id="G9YNE5"/>
<organism evidence="1 2">
    <name type="scientific">Flavonifractor plautii ATCC 29863</name>
    <dbReference type="NCBI Taxonomy" id="411475"/>
    <lineage>
        <taxon>Bacteria</taxon>
        <taxon>Bacillati</taxon>
        <taxon>Bacillota</taxon>
        <taxon>Clostridia</taxon>
        <taxon>Eubacteriales</taxon>
        <taxon>Oscillospiraceae</taxon>
        <taxon>Flavonifractor</taxon>
    </lineage>
</organism>
<dbReference type="Proteomes" id="UP000004459">
    <property type="component" value="Unassembled WGS sequence"/>
</dbReference>
<evidence type="ECO:0000313" key="2">
    <source>
        <dbReference type="Proteomes" id="UP000004459"/>
    </source>
</evidence>